<evidence type="ECO:0000313" key="2">
    <source>
        <dbReference type="EMBL" id="GFO86128.1"/>
    </source>
</evidence>
<dbReference type="InterPro" id="IPR010982">
    <property type="entry name" value="Lambda_DNA-bd_dom_sf"/>
</dbReference>
<name>A0A916Q810_9FIRM</name>
<dbReference type="GO" id="GO:0003677">
    <property type="term" value="F:DNA binding"/>
    <property type="evidence" value="ECO:0007669"/>
    <property type="project" value="InterPro"/>
</dbReference>
<sequence>MEQKLKQDIQIGETIRSLRMERKLTQDQVVSKLQLMDLDITRSIYSQIEGGTYSIRISILAGLSQIFQVDYNTFFRDVHLPGSE</sequence>
<keyword evidence="3" id="KW-1185">Reference proteome</keyword>
<dbReference type="AlphaFoldDB" id="A0A916Q810"/>
<accession>A0A916Q810</accession>
<dbReference type="RefSeq" id="WP_201311803.1">
    <property type="nucleotide sequence ID" value="NZ_BLYI01000050.1"/>
</dbReference>
<dbReference type="SUPFAM" id="SSF47413">
    <property type="entry name" value="lambda repressor-like DNA-binding domains"/>
    <property type="match status" value="1"/>
</dbReference>
<evidence type="ECO:0000259" key="1">
    <source>
        <dbReference type="PROSITE" id="PS50943"/>
    </source>
</evidence>
<evidence type="ECO:0000313" key="3">
    <source>
        <dbReference type="Proteomes" id="UP000613208"/>
    </source>
</evidence>
<dbReference type="Gene3D" id="1.10.260.40">
    <property type="entry name" value="lambda repressor-like DNA-binding domains"/>
    <property type="match status" value="1"/>
</dbReference>
<protein>
    <recommendedName>
        <fullName evidence="1">HTH cro/C1-type domain-containing protein</fullName>
    </recommendedName>
</protein>
<feature type="domain" description="HTH cro/C1-type" evidence="1">
    <location>
        <begin position="15"/>
        <end position="74"/>
    </location>
</feature>
<dbReference type="Proteomes" id="UP000613208">
    <property type="component" value="Unassembled WGS sequence"/>
</dbReference>
<dbReference type="InterPro" id="IPR001387">
    <property type="entry name" value="Cro/C1-type_HTH"/>
</dbReference>
<gene>
    <name evidence="2" type="ORF">ANBU17_24750</name>
</gene>
<organism evidence="2 3">
    <name type="scientific">Anaerostipes butyraticus</name>
    <dbReference type="NCBI Taxonomy" id="645466"/>
    <lineage>
        <taxon>Bacteria</taxon>
        <taxon>Bacillati</taxon>
        <taxon>Bacillota</taxon>
        <taxon>Clostridia</taxon>
        <taxon>Lachnospirales</taxon>
        <taxon>Lachnospiraceae</taxon>
        <taxon>Anaerostipes</taxon>
    </lineage>
</organism>
<reference evidence="2" key="1">
    <citation type="submission" date="2020-06" db="EMBL/GenBank/DDBJ databases">
        <title>Characterization of fructooligosaccharide metabolism and fructooligosaccharide-degrading enzymes in human commensal butyrate producers.</title>
        <authorList>
            <person name="Tanno H."/>
            <person name="Fujii T."/>
            <person name="Hirano K."/>
            <person name="Maeno S."/>
            <person name="Tonozuka T."/>
            <person name="Sakamoto M."/>
            <person name="Ohkuma M."/>
            <person name="Tochio T."/>
            <person name="Endo A."/>
        </authorList>
    </citation>
    <scope>NUCLEOTIDE SEQUENCE</scope>
    <source>
        <strain evidence="2">JCM 17466</strain>
    </source>
</reference>
<dbReference type="PROSITE" id="PS50943">
    <property type="entry name" value="HTH_CROC1"/>
    <property type="match status" value="1"/>
</dbReference>
<proteinExistence type="predicted"/>
<dbReference type="Pfam" id="PF12844">
    <property type="entry name" value="HTH_19"/>
    <property type="match status" value="1"/>
</dbReference>
<dbReference type="EMBL" id="BLYI01000050">
    <property type="protein sequence ID" value="GFO86128.1"/>
    <property type="molecule type" value="Genomic_DNA"/>
</dbReference>
<comment type="caution">
    <text evidence="2">The sequence shown here is derived from an EMBL/GenBank/DDBJ whole genome shotgun (WGS) entry which is preliminary data.</text>
</comment>